<keyword evidence="1" id="KW-0812">Transmembrane</keyword>
<feature type="transmembrane region" description="Helical" evidence="1">
    <location>
        <begin position="123"/>
        <end position="140"/>
    </location>
</feature>
<dbReference type="KEGG" id="clu:CLUG_03114"/>
<dbReference type="AlphaFoldDB" id="C4Y3K1"/>
<evidence type="ECO:0000256" key="1">
    <source>
        <dbReference type="SAM" id="Phobius"/>
    </source>
</evidence>
<reference evidence="2 3" key="1">
    <citation type="journal article" date="2009" name="Nature">
        <title>Evolution of pathogenicity and sexual reproduction in eight Candida genomes.</title>
        <authorList>
            <person name="Butler G."/>
            <person name="Rasmussen M.D."/>
            <person name="Lin M.F."/>
            <person name="Santos M.A."/>
            <person name="Sakthikumar S."/>
            <person name="Munro C.A."/>
            <person name="Rheinbay E."/>
            <person name="Grabherr M."/>
            <person name="Forche A."/>
            <person name="Reedy J.L."/>
            <person name="Agrafioti I."/>
            <person name="Arnaud M.B."/>
            <person name="Bates S."/>
            <person name="Brown A.J."/>
            <person name="Brunke S."/>
            <person name="Costanzo M.C."/>
            <person name="Fitzpatrick D.A."/>
            <person name="de Groot P.W."/>
            <person name="Harris D."/>
            <person name="Hoyer L.L."/>
            <person name="Hube B."/>
            <person name="Klis F.M."/>
            <person name="Kodira C."/>
            <person name="Lennard N."/>
            <person name="Logue M.E."/>
            <person name="Martin R."/>
            <person name="Neiman A.M."/>
            <person name="Nikolaou E."/>
            <person name="Quail M.A."/>
            <person name="Quinn J."/>
            <person name="Santos M.C."/>
            <person name="Schmitzberger F.F."/>
            <person name="Sherlock G."/>
            <person name="Shah P."/>
            <person name="Silverstein K.A."/>
            <person name="Skrzypek M.S."/>
            <person name="Soll D."/>
            <person name="Staggs R."/>
            <person name="Stansfield I."/>
            <person name="Stumpf M.P."/>
            <person name="Sudbery P.E."/>
            <person name="Srikantha T."/>
            <person name="Zeng Q."/>
            <person name="Berman J."/>
            <person name="Berriman M."/>
            <person name="Heitman J."/>
            <person name="Gow N.A."/>
            <person name="Lorenz M.C."/>
            <person name="Birren B.W."/>
            <person name="Kellis M."/>
            <person name="Cuomo C.A."/>
        </authorList>
    </citation>
    <scope>NUCLEOTIDE SEQUENCE [LARGE SCALE GENOMIC DNA]</scope>
    <source>
        <strain evidence="2 3">ATCC 42720</strain>
    </source>
</reference>
<keyword evidence="1" id="KW-1133">Transmembrane helix</keyword>
<gene>
    <name evidence="2" type="ORF">CLUG_03114</name>
</gene>
<accession>C4Y3K1</accession>
<organism evidence="2 3">
    <name type="scientific">Clavispora lusitaniae (strain ATCC 42720)</name>
    <name type="common">Yeast</name>
    <name type="synonym">Candida lusitaniae</name>
    <dbReference type="NCBI Taxonomy" id="306902"/>
    <lineage>
        <taxon>Eukaryota</taxon>
        <taxon>Fungi</taxon>
        <taxon>Dikarya</taxon>
        <taxon>Ascomycota</taxon>
        <taxon>Saccharomycotina</taxon>
        <taxon>Pichiomycetes</taxon>
        <taxon>Metschnikowiaceae</taxon>
        <taxon>Clavispora</taxon>
    </lineage>
</organism>
<evidence type="ECO:0000313" key="3">
    <source>
        <dbReference type="Proteomes" id="UP000007703"/>
    </source>
</evidence>
<evidence type="ECO:0000313" key="2">
    <source>
        <dbReference type="EMBL" id="EEQ38988.1"/>
    </source>
</evidence>
<proteinExistence type="predicted"/>
<dbReference type="EMBL" id="CH408078">
    <property type="protein sequence ID" value="EEQ38988.1"/>
    <property type="molecule type" value="Genomic_DNA"/>
</dbReference>
<dbReference type="HOGENOM" id="CLU_1524989_0_0_1"/>
<dbReference type="Proteomes" id="UP000007703">
    <property type="component" value="Unassembled WGS sequence"/>
</dbReference>
<protein>
    <submittedName>
        <fullName evidence="2">Uncharacterized protein</fullName>
    </submittedName>
</protein>
<keyword evidence="1" id="KW-0472">Membrane</keyword>
<feature type="transmembrane region" description="Helical" evidence="1">
    <location>
        <begin position="12"/>
        <end position="34"/>
    </location>
</feature>
<dbReference type="InParanoid" id="C4Y3K1"/>
<dbReference type="VEuPathDB" id="FungiDB:CLUG_03114"/>
<name>C4Y3K1_CLAL4</name>
<sequence>MMGFNKSAPVGICAMYCVFCCYVLASPFISLANVQVKRARFFFSFGSCKSRPLAVIRWPSCRGNRKKQTKEKQTFGYCPSYSRFRVRVLPNSSQSVRRVFAYVFYRFSLSLSPISYLDTEACVPFVSLFFFFLFIFPAAAGPNVSPKSAQNFLVTPLNPTIWSHVCYSRTSPVFIS</sequence>